<reference evidence="1 2" key="1">
    <citation type="submission" date="2020-12" db="EMBL/GenBank/DDBJ databases">
        <title>WGS of Thermoactinomyces spp.</title>
        <authorList>
            <person name="Cheng K."/>
        </authorList>
    </citation>
    <scope>NUCLEOTIDE SEQUENCE [LARGE SCALE GENOMIC DNA]</scope>
    <source>
        <strain evidence="2">CICC 10671\DSM 43846</strain>
    </source>
</reference>
<dbReference type="Proteomes" id="UP000633619">
    <property type="component" value="Unassembled WGS sequence"/>
</dbReference>
<name>A0A8I1AB25_THEIN</name>
<accession>A0A8I1AB25</accession>
<comment type="caution">
    <text evidence="1">The sequence shown here is derived from an EMBL/GenBank/DDBJ whole genome shotgun (WGS) entry which is preliminary data.</text>
</comment>
<proteinExistence type="predicted"/>
<protein>
    <submittedName>
        <fullName evidence="1">Uncharacterized protein</fullName>
    </submittedName>
</protein>
<organism evidence="1 2">
    <name type="scientific">Thermoactinomyces intermedius</name>
    <dbReference type="NCBI Taxonomy" id="2024"/>
    <lineage>
        <taxon>Bacteria</taxon>
        <taxon>Bacillati</taxon>
        <taxon>Bacillota</taxon>
        <taxon>Bacilli</taxon>
        <taxon>Bacillales</taxon>
        <taxon>Thermoactinomycetaceae</taxon>
        <taxon>Thermoactinomyces</taxon>
    </lineage>
</organism>
<keyword evidence="2" id="KW-1185">Reference proteome</keyword>
<dbReference type="EMBL" id="JAECVW010000001">
    <property type="protein sequence ID" value="MBH8594099.1"/>
    <property type="molecule type" value="Genomic_DNA"/>
</dbReference>
<gene>
    <name evidence="1" type="ORF">I8U20_01995</name>
</gene>
<evidence type="ECO:0000313" key="2">
    <source>
        <dbReference type="Proteomes" id="UP000633619"/>
    </source>
</evidence>
<evidence type="ECO:0000313" key="1">
    <source>
        <dbReference type="EMBL" id="MBH8594099.1"/>
    </source>
</evidence>
<dbReference type="RefSeq" id="WP_181729145.1">
    <property type="nucleotide sequence ID" value="NZ_JACEIR010000001.1"/>
</dbReference>
<sequence>MKSTFEIGDLVKVKGYSSVFEVVGYREDEAEECYIVRQYLLGDYVDDLIAYPEDMRIATDADIDEYEQNPLFYMREFEPPNAVVLKPPKPRVREDEKKVLDELAENRRKIAKLKHWQDWYLDLYQFTGNKKYLRRVEKISKIINTIPTRAFQIKND</sequence>
<dbReference type="AlphaFoldDB" id="A0A8I1AB25"/>